<dbReference type="Proteomes" id="UP000188268">
    <property type="component" value="Unassembled WGS sequence"/>
</dbReference>
<protein>
    <submittedName>
        <fullName evidence="2">Cytochrome P450 86B1</fullName>
    </submittedName>
</protein>
<organism evidence="2 3">
    <name type="scientific">Corchorus capsularis</name>
    <name type="common">Jute</name>
    <dbReference type="NCBI Taxonomy" id="210143"/>
    <lineage>
        <taxon>Eukaryota</taxon>
        <taxon>Viridiplantae</taxon>
        <taxon>Streptophyta</taxon>
        <taxon>Embryophyta</taxon>
        <taxon>Tracheophyta</taxon>
        <taxon>Spermatophyta</taxon>
        <taxon>Magnoliopsida</taxon>
        <taxon>eudicotyledons</taxon>
        <taxon>Gunneridae</taxon>
        <taxon>Pentapetalae</taxon>
        <taxon>rosids</taxon>
        <taxon>malvids</taxon>
        <taxon>Malvales</taxon>
        <taxon>Malvaceae</taxon>
        <taxon>Grewioideae</taxon>
        <taxon>Apeibeae</taxon>
        <taxon>Corchorus</taxon>
    </lineage>
</organism>
<sequence>MINPSNNLTSSSSSDVNVVAGNAANFGFRQMLLLQHFQILELILAFFVFIVIHSLRQKSRYGLPVWPFLGMLPSLVAGC</sequence>
<proteinExistence type="predicted"/>
<gene>
    <name evidence="2" type="ORF">CCACVL1_24372</name>
</gene>
<feature type="transmembrane region" description="Helical" evidence="1">
    <location>
        <begin position="33"/>
        <end position="52"/>
    </location>
</feature>
<keyword evidence="3" id="KW-1185">Reference proteome</keyword>
<evidence type="ECO:0000313" key="3">
    <source>
        <dbReference type="Proteomes" id="UP000188268"/>
    </source>
</evidence>
<dbReference type="Gramene" id="OMO60136">
    <property type="protein sequence ID" value="OMO60136"/>
    <property type="gene ID" value="CCACVL1_24372"/>
</dbReference>
<dbReference type="STRING" id="210143.A0A1R3GQ08"/>
<reference evidence="2 3" key="1">
    <citation type="submission" date="2013-09" db="EMBL/GenBank/DDBJ databases">
        <title>Corchorus capsularis genome sequencing.</title>
        <authorList>
            <person name="Alam M."/>
            <person name="Haque M.S."/>
            <person name="Islam M.S."/>
            <person name="Emdad E.M."/>
            <person name="Islam M.M."/>
            <person name="Ahmed B."/>
            <person name="Halim A."/>
            <person name="Hossen Q.M.M."/>
            <person name="Hossain M.Z."/>
            <person name="Ahmed R."/>
            <person name="Khan M.M."/>
            <person name="Islam R."/>
            <person name="Rashid M.M."/>
            <person name="Khan S.A."/>
            <person name="Rahman M.S."/>
            <person name="Alam M."/>
        </authorList>
    </citation>
    <scope>NUCLEOTIDE SEQUENCE [LARGE SCALE GENOMIC DNA]</scope>
    <source>
        <strain evidence="3">cv. CVL-1</strain>
        <tissue evidence="2">Whole seedling</tissue>
    </source>
</reference>
<dbReference type="EMBL" id="AWWV01013755">
    <property type="protein sequence ID" value="OMO60136.1"/>
    <property type="molecule type" value="Genomic_DNA"/>
</dbReference>
<evidence type="ECO:0000313" key="2">
    <source>
        <dbReference type="EMBL" id="OMO60136.1"/>
    </source>
</evidence>
<accession>A0A1R3GQ08</accession>
<keyword evidence="1" id="KW-0472">Membrane</keyword>
<keyword evidence="1" id="KW-0812">Transmembrane</keyword>
<comment type="caution">
    <text evidence="2">The sequence shown here is derived from an EMBL/GenBank/DDBJ whole genome shotgun (WGS) entry which is preliminary data.</text>
</comment>
<dbReference type="AlphaFoldDB" id="A0A1R3GQ08"/>
<name>A0A1R3GQ08_COCAP</name>
<evidence type="ECO:0000256" key="1">
    <source>
        <dbReference type="SAM" id="Phobius"/>
    </source>
</evidence>
<keyword evidence="1" id="KW-1133">Transmembrane helix</keyword>